<dbReference type="GO" id="GO:0015074">
    <property type="term" value="P:DNA integration"/>
    <property type="evidence" value="ECO:0007669"/>
    <property type="project" value="UniProtKB-KW"/>
</dbReference>
<keyword evidence="4" id="KW-0233">DNA recombination</keyword>
<keyword evidence="2" id="KW-0229">DNA integration</keyword>
<dbReference type="PANTHER" id="PTHR30349:SF41">
    <property type="entry name" value="INTEGRASE_RECOMBINASE PROTEIN MJ0367-RELATED"/>
    <property type="match status" value="1"/>
</dbReference>
<dbReference type="InterPro" id="IPR044068">
    <property type="entry name" value="CB"/>
</dbReference>
<dbReference type="GO" id="GO:0006310">
    <property type="term" value="P:DNA recombination"/>
    <property type="evidence" value="ECO:0007669"/>
    <property type="project" value="UniProtKB-KW"/>
</dbReference>
<dbReference type="InterPro" id="IPR050090">
    <property type="entry name" value="Tyrosine_recombinase_XerCD"/>
</dbReference>
<evidence type="ECO:0000313" key="8">
    <source>
        <dbReference type="EMBL" id="MBB5489067.1"/>
    </source>
</evidence>
<dbReference type="PROSITE" id="PS51898">
    <property type="entry name" value="TYR_RECOMBINASE"/>
    <property type="match status" value="1"/>
</dbReference>
<name>A0A840WBC6_9ACTN</name>
<dbReference type="Pfam" id="PF00589">
    <property type="entry name" value="Phage_integrase"/>
    <property type="match status" value="1"/>
</dbReference>
<dbReference type="InterPro" id="IPR010998">
    <property type="entry name" value="Integrase_recombinase_N"/>
</dbReference>
<dbReference type="InterPro" id="IPR013762">
    <property type="entry name" value="Integrase-like_cat_sf"/>
</dbReference>
<proteinExistence type="inferred from homology"/>
<comment type="caution">
    <text evidence="8">The sequence shown here is derived from an EMBL/GenBank/DDBJ whole genome shotgun (WGS) entry which is preliminary data.</text>
</comment>
<comment type="similarity">
    <text evidence="1">Belongs to the 'phage' integrase family.</text>
</comment>
<organism evidence="8 9">
    <name type="scientific">Nocardiopsis metallicus</name>
    <dbReference type="NCBI Taxonomy" id="179819"/>
    <lineage>
        <taxon>Bacteria</taxon>
        <taxon>Bacillati</taxon>
        <taxon>Actinomycetota</taxon>
        <taxon>Actinomycetes</taxon>
        <taxon>Streptosporangiales</taxon>
        <taxon>Nocardiopsidaceae</taxon>
        <taxon>Nocardiopsis</taxon>
    </lineage>
</organism>
<keyword evidence="3 5" id="KW-0238">DNA-binding</keyword>
<dbReference type="PANTHER" id="PTHR30349">
    <property type="entry name" value="PHAGE INTEGRASE-RELATED"/>
    <property type="match status" value="1"/>
</dbReference>
<feature type="domain" description="Core-binding (CB)" evidence="7">
    <location>
        <begin position="2"/>
        <end position="87"/>
    </location>
</feature>
<dbReference type="Gene3D" id="1.10.150.130">
    <property type="match status" value="1"/>
</dbReference>
<dbReference type="InterPro" id="IPR011010">
    <property type="entry name" value="DNA_brk_join_enz"/>
</dbReference>
<dbReference type="SUPFAM" id="SSF56349">
    <property type="entry name" value="DNA breaking-rejoining enzymes"/>
    <property type="match status" value="1"/>
</dbReference>
<keyword evidence="9" id="KW-1185">Reference proteome</keyword>
<evidence type="ECO:0000259" key="7">
    <source>
        <dbReference type="PROSITE" id="PS51900"/>
    </source>
</evidence>
<reference evidence="8 9" key="1">
    <citation type="submission" date="2020-08" db="EMBL/GenBank/DDBJ databases">
        <title>Sequencing the genomes of 1000 actinobacteria strains.</title>
        <authorList>
            <person name="Klenk H.-P."/>
        </authorList>
    </citation>
    <scope>NUCLEOTIDE SEQUENCE [LARGE SCALE GENOMIC DNA]</scope>
    <source>
        <strain evidence="8 9">DSM 44598</strain>
    </source>
</reference>
<feature type="domain" description="Tyr recombinase" evidence="6">
    <location>
        <begin position="108"/>
        <end position="296"/>
    </location>
</feature>
<evidence type="ECO:0000256" key="5">
    <source>
        <dbReference type="PROSITE-ProRule" id="PRU01248"/>
    </source>
</evidence>
<protein>
    <submittedName>
        <fullName evidence="8">Site-specific recombinase XerD</fullName>
    </submittedName>
</protein>
<dbReference type="GO" id="GO:0003677">
    <property type="term" value="F:DNA binding"/>
    <property type="evidence" value="ECO:0007669"/>
    <property type="project" value="UniProtKB-UniRule"/>
</dbReference>
<dbReference type="PROSITE" id="PS51900">
    <property type="entry name" value="CB"/>
    <property type="match status" value="1"/>
</dbReference>
<accession>A0A840WBC6</accession>
<dbReference type="Gene3D" id="1.10.443.10">
    <property type="entry name" value="Intergrase catalytic core"/>
    <property type="match status" value="1"/>
</dbReference>
<evidence type="ECO:0000256" key="1">
    <source>
        <dbReference type="ARBA" id="ARBA00008857"/>
    </source>
</evidence>
<evidence type="ECO:0000256" key="2">
    <source>
        <dbReference type="ARBA" id="ARBA00022908"/>
    </source>
</evidence>
<evidence type="ECO:0000256" key="3">
    <source>
        <dbReference type="ARBA" id="ARBA00023125"/>
    </source>
</evidence>
<sequence>MTSLATLVDDYRAHLKSSKKRSPLTLQAYLGTITKFSACLSEGMDTDVEDIRPRHLRDWLGGYMERGKTSSAKTYYERLRSFFNWCVREEELTKSPLAKVDPPQHNEQAPEIMPEVEVRSLIKACDVPLAKNPSSVKFDNARDTALIRIMLDIGPRASETAGILLDNIDLKAPSIRIVGKGGKVRTLPLGSKAENALRKYLRLRKKHRYAAEPFLFLGQRGALGYHGIWAIVDRRAKAAGIRHIRPHVLRHTFAHYFRLFEGSEGDLMYLGGWSRREMVDRYAKTGAQVRAHAAHKIHSPGDHF</sequence>
<dbReference type="AlphaFoldDB" id="A0A840WBC6"/>
<dbReference type="Proteomes" id="UP000579647">
    <property type="component" value="Unassembled WGS sequence"/>
</dbReference>
<gene>
    <name evidence="8" type="ORF">HNR07_000204</name>
</gene>
<evidence type="ECO:0000256" key="4">
    <source>
        <dbReference type="ARBA" id="ARBA00023172"/>
    </source>
</evidence>
<dbReference type="InterPro" id="IPR004107">
    <property type="entry name" value="Integrase_SAM-like_N"/>
</dbReference>
<dbReference type="EMBL" id="JACHDO010000001">
    <property type="protein sequence ID" value="MBB5489067.1"/>
    <property type="molecule type" value="Genomic_DNA"/>
</dbReference>
<dbReference type="Pfam" id="PF02899">
    <property type="entry name" value="Phage_int_SAM_1"/>
    <property type="match status" value="1"/>
</dbReference>
<dbReference type="InterPro" id="IPR002104">
    <property type="entry name" value="Integrase_catalytic"/>
</dbReference>
<dbReference type="RefSeq" id="WP_184360696.1">
    <property type="nucleotide sequence ID" value="NZ_BAAAKM010000056.1"/>
</dbReference>
<evidence type="ECO:0000313" key="9">
    <source>
        <dbReference type="Proteomes" id="UP000579647"/>
    </source>
</evidence>
<evidence type="ECO:0000259" key="6">
    <source>
        <dbReference type="PROSITE" id="PS51898"/>
    </source>
</evidence>